<evidence type="ECO:0000256" key="1">
    <source>
        <dbReference type="SAM" id="MobiDB-lite"/>
    </source>
</evidence>
<gene>
    <name evidence="2" type="ORF">HMPREF9336_01103</name>
</gene>
<dbReference type="eggNOG" id="ENOG5031JXJ">
    <property type="taxonomic scope" value="Bacteria"/>
</dbReference>
<name>E5XNN2_SEGRC</name>
<dbReference type="RefSeq" id="WP_007468632.1">
    <property type="nucleotide sequence ID" value="NZ_KI391954.1"/>
</dbReference>
<dbReference type="HOGENOM" id="CLU_092061_0_0_11"/>
<comment type="caution">
    <text evidence="2">The sequence shown here is derived from an EMBL/GenBank/DDBJ whole genome shotgun (WGS) entry which is preliminary data.</text>
</comment>
<dbReference type="EMBL" id="ACZI02000003">
    <property type="protein sequence ID" value="EFV14022.1"/>
    <property type="molecule type" value="Genomic_DNA"/>
</dbReference>
<organism evidence="2 3">
    <name type="scientific">Segniliparus rugosus (strain ATCC BAA-974 / DSM 45345 / CCUG 50838 / CIP 108380 / JCM 13579 / CDC 945)</name>
    <dbReference type="NCBI Taxonomy" id="679197"/>
    <lineage>
        <taxon>Bacteria</taxon>
        <taxon>Bacillati</taxon>
        <taxon>Actinomycetota</taxon>
        <taxon>Actinomycetes</taxon>
        <taxon>Mycobacteriales</taxon>
        <taxon>Segniliparaceae</taxon>
        <taxon>Segniliparus</taxon>
    </lineage>
</organism>
<reference evidence="2 3" key="1">
    <citation type="journal article" date="2011" name="Stand. Genomic Sci.">
        <title>High quality draft genome sequence of Segniliparus rugosus CDC 945(T)= (ATCC BAA-974(T)).</title>
        <authorList>
            <person name="Earl A.M."/>
            <person name="Desjardins C.A."/>
            <person name="Fitzgerald M.G."/>
            <person name="Arachchi H.M."/>
            <person name="Zeng Q."/>
            <person name="Mehta T."/>
            <person name="Griggs A."/>
            <person name="Birren B.W."/>
            <person name="Toney N.C."/>
            <person name="Carr J."/>
            <person name="Posey J."/>
            <person name="Butler W.R."/>
        </authorList>
    </citation>
    <scope>NUCLEOTIDE SEQUENCE [LARGE SCALE GENOMIC DNA]</scope>
    <source>
        <strain evidence="3">ATCC BAA-974 / DSM 45345 / CCUG 50838 / CIP 108380 / JCM 13579 / CDC 945</strain>
    </source>
</reference>
<feature type="region of interest" description="Disordered" evidence="1">
    <location>
        <begin position="154"/>
        <end position="177"/>
    </location>
</feature>
<evidence type="ECO:0000313" key="2">
    <source>
        <dbReference type="EMBL" id="EFV14022.1"/>
    </source>
</evidence>
<dbReference type="AlphaFoldDB" id="E5XNN2"/>
<dbReference type="STRING" id="679197.HMPREF9336_01103"/>
<sequence>MPQPPSTPEEARDIIHKYLQKTLRELPDGYILDSSRFGGVGGNLSPCDDTPSPESPPSMYDNWRVLVSHSETNYNSIIGKVGDIWRGWGWPVEERNGFDKPNRFSISPDGYTLSIKAAPSGNPQSPPSVIVTSPCFQVNTQSYQAIPEPVVITRDGFSDDKPSESVAPDKPSKLFNW</sequence>
<proteinExistence type="predicted"/>
<protein>
    <submittedName>
        <fullName evidence="2">Uncharacterized protein</fullName>
    </submittedName>
</protein>
<keyword evidence="3" id="KW-1185">Reference proteome</keyword>
<accession>E5XNN2</accession>
<dbReference type="Proteomes" id="UP000004816">
    <property type="component" value="Unassembled WGS sequence"/>
</dbReference>
<evidence type="ECO:0000313" key="3">
    <source>
        <dbReference type="Proteomes" id="UP000004816"/>
    </source>
</evidence>
<dbReference type="OrthoDB" id="4761285at2"/>